<feature type="region of interest" description="Disordered" evidence="1">
    <location>
        <begin position="101"/>
        <end position="129"/>
    </location>
</feature>
<dbReference type="VEuPathDB" id="VectorBase:ISCI012918"/>
<dbReference type="EMBL" id="ABJB010438154">
    <property type="status" value="NOT_ANNOTATED_CDS"/>
    <property type="molecule type" value="Genomic_DNA"/>
</dbReference>
<dbReference type="PaxDb" id="6945-B7QCA5"/>
<evidence type="ECO:0000313" key="2">
    <source>
        <dbReference type="EMBL" id="EEC16477.1"/>
    </source>
</evidence>
<reference evidence="3" key="2">
    <citation type="submission" date="2020-05" db="UniProtKB">
        <authorList>
            <consortium name="EnsemblMetazoa"/>
        </authorList>
    </citation>
    <scope>IDENTIFICATION</scope>
    <source>
        <strain evidence="3">wikel</strain>
    </source>
</reference>
<dbReference type="OrthoDB" id="6077919at2759"/>
<accession>B7QCA5</accession>
<dbReference type="HOGENOM" id="CLU_1257308_0_0_1"/>
<dbReference type="InParanoid" id="B7QCA5"/>
<dbReference type="VEuPathDB" id="VectorBase:ISCW012918"/>
<dbReference type="EMBL" id="ABJB010911229">
    <property type="status" value="NOT_ANNOTATED_CDS"/>
    <property type="molecule type" value="Genomic_DNA"/>
</dbReference>
<feature type="region of interest" description="Disordered" evidence="1">
    <location>
        <begin position="148"/>
        <end position="182"/>
    </location>
</feature>
<dbReference type="EMBL" id="ABJB010963009">
    <property type="status" value="NOT_ANNOTATED_CDS"/>
    <property type="molecule type" value="Genomic_DNA"/>
</dbReference>
<dbReference type="Proteomes" id="UP000001555">
    <property type="component" value="Unassembled WGS sequence"/>
</dbReference>
<protein>
    <submittedName>
        <fullName evidence="2 3">Uncharacterized protein</fullName>
    </submittedName>
</protein>
<dbReference type="AlphaFoldDB" id="B7QCA5"/>
<sequence length="220" mass="24439">MPTSSLHLEGEWNGAFQVEEEQGEEFATPASLVWHSGDAEDLFSSHGHLYADQTAFVVVKKEPEDVWPTLTAESVLLDDCGEMSKFPMQLEGLMDTSIAVKEEPGDVPPSSTTESVLPDDYGTTSECPPQLEDHKDCAIEVKEEPADVEWRCSDYEEGSSSSAQERWDQGQQEEQDGPKSNDCRFCPFSSLSKRCTTTTLIRVATKSFGWGGSRDKWCIQ</sequence>
<dbReference type="EMBL" id="DS906326">
    <property type="protein sequence ID" value="EEC16477.1"/>
    <property type="molecule type" value="Genomic_DNA"/>
</dbReference>
<feature type="compositionally biased region" description="Polar residues" evidence="1">
    <location>
        <begin position="158"/>
        <end position="172"/>
    </location>
</feature>
<organism>
    <name type="scientific">Ixodes scapularis</name>
    <name type="common">Black-legged tick</name>
    <name type="synonym">Deer tick</name>
    <dbReference type="NCBI Taxonomy" id="6945"/>
    <lineage>
        <taxon>Eukaryota</taxon>
        <taxon>Metazoa</taxon>
        <taxon>Ecdysozoa</taxon>
        <taxon>Arthropoda</taxon>
        <taxon>Chelicerata</taxon>
        <taxon>Arachnida</taxon>
        <taxon>Acari</taxon>
        <taxon>Parasitiformes</taxon>
        <taxon>Ixodida</taxon>
        <taxon>Ixodoidea</taxon>
        <taxon>Ixodidae</taxon>
        <taxon>Ixodinae</taxon>
        <taxon>Ixodes</taxon>
    </lineage>
</organism>
<proteinExistence type="predicted"/>
<dbReference type="VEuPathDB" id="VectorBase:ISCP_012763"/>
<dbReference type="EnsemblMetazoa" id="ISCW012918-RA">
    <property type="protein sequence ID" value="ISCW012918-PA"/>
    <property type="gene ID" value="ISCW012918"/>
</dbReference>
<gene>
    <name evidence="2" type="ORF">IscW_ISCW012918</name>
</gene>
<reference evidence="2 4" key="1">
    <citation type="submission" date="2008-03" db="EMBL/GenBank/DDBJ databases">
        <title>Annotation of Ixodes scapularis.</title>
        <authorList>
            <consortium name="Ixodes scapularis Genome Project Consortium"/>
            <person name="Caler E."/>
            <person name="Hannick L.I."/>
            <person name="Bidwell S."/>
            <person name="Joardar V."/>
            <person name="Thiagarajan M."/>
            <person name="Amedeo P."/>
            <person name="Galinsky K.J."/>
            <person name="Schobel S."/>
            <person name="Inman J."/>
            <person name="Hostetler J."/>
            <person name="Miller J."/>
            <person name="Hammond M."/>
            <person name="Megy K."/>
            <person name="Lawson D."/>
            <person name="Kodira C."/>
            <person name="Sutton G."/>
            <person name="Meyer J."/>
            <person name="Hill C.A."/>
            <person name="Birren B."/>
            <person name="Nene V."/>
            <person name="Collins F."/>
            <person name="Alarcon-Chaidez F."/>
            <person name="Wikel S."/>
            <person name="Strausberg R."/>
        </authorList>
    </citation>
    <scope>NUCLEOTIDE SEQUENCE [LARGE SCALE GENOMIC DNA]</scope>
    <source>
        <strain evidence="4">Wikel</strain>
        <strain evidence="2">Wikel colony</strain>
    </source>
</reference>
<evidence type="ECO:0000313" key="4">
    <source>
        <dbReference type="Proteomes" id="UP000001555"/>
    </source>
</evidence>
<evidence type="ECO:0000313" key="3">
    <source>
        <dbReference type="EnsemblMetazoa" id="ISCW012918-PA"/>
    </source>
</evidence>
<name>B7QCA5_IXOSC</name>
<evidence type="ECO:0000256" key="1">
    <source>
        <dbReference type="SAM" id="MobiDB-lite"/>
    </source>
</evidence>
<dbReference type="EMBL" id="ABJB010482957">
    <property type="status" value="NOT_ANNOTATED_CDS"/>
    <property type="molecule type" value="Genomic_DNA"/>
</dbReference>
<dbReference type="EMBL" id="ABJB010969832">
    <property type="status" value="NOT_ANNOTATED_CDS"/>
    <property type="molecule type" value="Genomic_DNA"/>
</dbReference>
<keyword evidence="4" id="KW-1185">Reference proteome</keyword>